<feature type="binding site" evidence="8">
    <location>
        <position position="304"/>
    </location>
    <ligand>
        <name>ATP</name>
        <dbReference type="ChEBI" id="CHEBI:30616"/>
    </ligand>
</feature>
<dbReference type="CDD" id="cd11716">
    <property type="entry name" value="THUMP_ThiI"/>
    <property type="match status" value="1"/>
</dbReference>
<comment type="caution">
    <text evidence="8">Lacks conserved residue(s) required for the propagation of feature annotation.</text>
</comment>
<dbReference type="GO" id="GO:0000049">
    <property type="term" value="F:tRNA binding"/>
    <property type="evidence" value="ECO:0007669"/>
    <property type="project" value="UniProtKB-UniRule"/>
</dbReference>
<dbReference type="InterPro" id="IPR020536">
    <property type="entry name" value="ThiI_AANH"/>
</dbReference>
<dbReference type="GO" id="GO:0009229">
    <property type="term" value="P:thiamine diphosphate biosynthetic process"/>
    <property type="evidence" value="ECO:0007669"/>
    <property type="project" value="UniProtKB-UniRule"/>
</dbReference>
<feature type="binding site" evidence="8">
    <location>
        <begin position="190"/>
        <end position="191"/>
    </location>
    <ligand>
        <name>ATP</name>
        <dbReference type="ChEBI" id="CHEBI:30616"/>
    </ligand>
</feature>
<reference evidence="10 11" key="1">
    <citation type="journal article" date="2019" name="Int. J. Syst. Evol. Microbiol.">
        <title>The Global Catalogue of Microorganisms (GCM) 10K type strain sequencing project: providing services to taxonomists for standard genome sequencing and annotation.</title>
        <authorList>
            <consortium name="The Broad Institute Genomics Platform"/>
            <consortium name="The Broad Institute Genome Sequencing Center for Infectious Disease"/>
            <person name="Wu L."/>
            <person name="Ma J."/>
        </authorList>
    </citation>
    <scope>NUCLEOTIDE SEQUENCE [LARGE SCALE GENOMIC DNA]</scope>
    <source>
        <strain evidence="10 11">JCM 16328</strain>
    </source>
</reference>
<feature type="binding site" evidence="8">
    <location>
        <position position="295"/>
    </location>
    <ligand>
        <name>ATP</name>
        <dbReference type="ChEBI" id="CHEBI:30616"/>
    </ligand>
</feature>
<keyword evidence="2 8" id="KW-0820">tRNA-binding</keyword>
<comment type="catalytic activity">
    <reaction evidence="8">
        <text>[ThiI sulfur-carrier protein]-S-sulfanyl-L-cysteine + a uridine in tRNA + 2 reduced [2Fe-2S]-[ferredoxin] + ATP + H(+) = [ThiI sulfur-carrier protein]-L-cysteine + a 4-thiouridine in tRNA + 2 oxidized [2Fe-2S]-[ferredoxin] + AMP + diphosphate</text>
        <dbReference type="Rhea" id="RHEA:24176"/>
        <dbReference type="Rhea" id="RHEA-COMP:10000"/>
        <dbReference type="Rhea" id="RHEA-COMP:10001"/>
        <dbReference type="Rhea" id="RHEA-COMP:13337"/>
        <dbReference type="Rhea" id="RHEA-COMP:13338"/>
        <dbReference type="Rhea" id="RHEA-COMP:13339"/>
        <dbReference type="Rhea" id="RHEA-COMP:13340"/>
        <dbReference type="ChEBI" id="CHEBI:15378"/>
        <dbReference type="ChEBI" id="CHEBI:29950"/>
        <dbReference type="ChEBI" id="CHEBI:30616"/>
        <dbReference type="ChEBI" id="CHEBI:33019"/>
        <dbReference type="ChEBI" id="CHEBI:33737"/>
        <dbReference type="ChEBI" id="CHEBI:33738"/>
        <dbReference type="ChEBI" id="CHEBI:61963"/>
        <dbReference type="ChEBI" id="CHEBI:65315"/>
        <dbReference type="ChEBI" id="CHEBI:136798"/>
        <dbReference type="ChEBI" id="CHEBI:456215"/>
        <dbReference type="EC" id="2.8.1.4"/>
    </reaction>
</comment>
<keyword evidence="6 8" id="KW-0694">RNA-binding</keyword>
<evidence type="ECO:0000256" key="7">
    <source>
        <dbReference type="ARBA" id="ARBA00022977"/>
    </source>
</evidence>
<evidence type="ECO:0000256" key="2">
    <source>
        <dbReference type="ARBA" id="ARBA00022555"/>
    </source>
</evidence>
<evidence type="ECO:0000259" key="9">
    <source>
        <dbReference type="PROSITE" id="PS51165"/>
    </source>
</evidence>
<dbReference type="PANTHER" id="PTHR43209:SF1">
    <property type="entry name" value="TRNA SULFURTRANSFERASE"/>
    <property type="match status" value="1"/>
</dbReference>
<comment type="similarity">
    <text evidence="8">Belongs to the ThiI family.</text>
</comment>
<dbReference type="Pfam" id="PF02568">
    <property type="entry name" value="ThiI"/>
    <property type="match status" value="1"/>
</dbReference>
<dbReference type="GO" id="GO:0002937">
    <property type="term" value="P:tRNA 4-thiouridine biosynthesis"/>
    <property type="evidence" value="ECO:0007669"/>
    <property type="project" value="TreeGrafter"/>
</dbReference>
<feature type="binding site" evidence="8">
    <location>
        <position position="273"/>
    </location>
    <ligand>
        <name>ATP</name>
        <dbReference type="ChEBI" id="CHEBI:30616"/>
    </ligand>
</feature>
<dbReference type="GO" id="GO:0052837">
    <property type="term" value="P:thiazole biosynthetic process"/>
    <property type="evidence" value="ECO:0007669"/>
    <property type="project" value="TreeGrafter"/>
</dbReference>
<dbReference type="EMBL" id="BAAADV010000007">
    <property type="protein sequence ID" value="GAA0678956.1"/>
    <property type="molecule type" value="Genomic_DNA"/>
</dbReference>
<dbReference type="InterPro" id="IPR049962">
    <property type="entry name" value="THUMP_ThiI"/>
</dbReference>
<evidence type="ECO:0000256" key="6">
    <source>
        <dbReference type="ARBA" id="ARBA00022884"/>
    </source>
</evidence>
<dbReference type="Pfam" id="PF22025">
    <property type="entry name" value="ThiI_fer"/>
    <property type="match status" value="1"/>
</dbReference>
<organism evidence="10 11">
    <name type="scientific">Natronoarchaeum mannanilyticum</name>
    <dbReference type="NCBI Taxonomy" id="926360"/>
    <lineage>
        <taxon>Archaea</taxon>
        <taxon>Methanobacteriati</taxon>
        <taxon>Methanobacteriota</taxon>
        <taxon>Stenosarchaea group</taxon>
        <taxon>Halobacteria</taxon>
        <taxon>Halobacteriales</taxon>
        <taxon>Natronoarchaeaceae</taxon>
    </lineage>
</organism>
<evidence type="ECO:0000313" key="11">
    <source>
        <dbReference type="Proteomes" id="UP001500420"/>
    </source>
</evidence>
<keyword evidence="11" id="KW-1185">Reference proteome</keyword>
<dbReference type="GO" id="GO:0005829">
    <property type="term" value="C:cytosol"/>
    <property type="evidence" value="ECO:0007669"/>
    <property type="project" value="TreeGrafter"/>
</dbReference>
<dbReference type="InterPro" id="IPR004114">
    <property type="entry name" value="THUMP_dom"/>
</dbReference>
<keyword evidence="3 8" id="KW-0808">Transferase</keyword>
<dbReference type="RefSeq" id="WP_343774792.1">
    <property type="nucleotide sequence ID" value="NZ_BAAADV010000007.1"/>
</dbReference>
<dbReference type="Gene3D" id="3.40.50.620">
    <property type="entry name" value="HUPs"/>
    <property type="match status" value="1"/>
</dbReference>
<proteinExistence type="inferred from homology"/>
<sequence>MQPPGADTVLVRHGELNTKSSKVQGAMERRLIANLQALVADREIDGEVERRWSRPLIHTSEAQVEDAVEAAASAPGVVSASAATVVPAERDAIEDILARTAREHYDGGSFAVRGRRADRDVPFDSEDAQRFGGTAIWEAVEDEFEPEVDLDDPDLEFSVEIRDGKAFVFLEKVPGPGGLPIGTQEPLVALISGGIDSPVAAFEVMRRGCPIVPVYLDLGEYGGVDHRERAVESVRTLAAYAPNYEFDLRVVDAGETVDLLARTFEQGRMLAFRRYMYRLAEHVAEEAGAVGIVTGEAIGQKSSQTATNLGVTSRATDLPIHRPLLSVDKQELIERAKDVGTYSTATIPAGCNRFAPDQAETHGDLSTIETREPDDLFERAERDAADAEVLELGRGVDGV</sequence>
<dbReference type="PANTHER" id="PTHR43209">
    <property type="entry name" value="TRNA SULFURTRANSFERASE"/>
    <property type="match status" value="1"/>
</dbReference>
<dbReference type="GO" id="GO:0004810">
    <property type="term" value="F:CCA tRNA nucleotidyltransferase activity"/>
    <property type="evidence" value="ECO:0007669"/>
    <property type="project" value="InterPro"/>
</dbReference>
<dbReference type="AlphaFoldDB" id="A0AAV3TDT2"/>
<dbReference type="SUPFAM" id="SSF52402">
    <property type="entry name" value="Adenine nucleotide alpha hydrolases-like"/>
    <property type="match status" value="1"/>
</dbReference>
<comment type="pathway">
    <text evidence="8">Cofactor biosynthesis; thiamine diphosphate biosynthesis.</text>
</comment>
<feature type="domain" description="THUMP" evidence="9">
    <location>
        <begin position="65"/>
        <end position="172"/>
    </location>
</feature>
<evidence type="ECO:0000256" key="4">
    <source>
        <dbReference type="ARBA" id="ARBA00022741"/>
    </source>
</evidence>
<evidence type="ECO:0000256" key="5">
    <source>
        <dbReference type="ARBA" id="ARBA00022840"/>
    </source>
</evidence>
<comment type="subcellular location">
    <subcellularLocation>
        <location evidence="8">Cytoplasm</location>
    </subcellularLocation>
</comment>
<dbReference type="GO" id="GO:0005524">
    <property type="term" value="F:ATP binding"/>
    <property type="evidence" value="ECO:0007669"/>
    <property type="project" value="UniProtKB-UniRule"/>
</dbReference>
<protein>
    <recommendedName>
        <fullName evidence="8">Probable tRNA sulfurtransferase</fullName>
        <ecNumber evidence="8">2.8.1.4</ecNumber>
    </recommendedName>
    <alternativeName>
        <fullName evidence="8">Sulfur carrier protein ThiS sulfurtransferase</fullName>
    </alternativeName>
    <alternativeName>
        <fullName evidence="8">Thiamine biosynthesis protein ThiI</fullName>
    </alternativeName>
    <alternativeName>
        <fullName evidence="8">tRNA 4-thiouridine synthase</fullName>
    </alternativeName>
</protein>
<comment type="catalytic activity">
    <reaction evidence="8">
        <text>[ThiS sulfur-carrier protein]-C-terminal Gly-Gly-AMP + S-sulfanyl-L-cysteinyl-[cysteine desulfurase] + AH2 = [ThiS sulfur-carrier protein]-C-terminal-Gly-aminoethanethioate + L-cysteinyl-[cysteine desulfurase] + A + AMP + 2 H(+)</text>
        <dbReference type="Rhea" id="RHEA:43340"/>
        <dbReference type="Rhea" id="RHEA-COMP:12157"/>
        <dbReference type="Rhea" id="RHEA-COMP:12158"/>
        <dbReference type="Rhea" id="RHEA-COMP:12910"/>
        <dbReference type="Rhea" id="RHEA-COMP:19908"/>
        <dbReference type="ChEBI" id="CHEBI:13193"/>
        <dbReference type="ChEBI" id="CHEBI:15378"/>
        <dbReference type="ChEBI" id="CHEBI:17499"/>
        <dbReference type="ChEBI" id="CHEBI:29950"/>
        <dbReference type="ChEBI" id="CHEBI:61963"/>
        <dbReference type="ChEBI" id="CHEBI:90618"/>
        <dbReference type="ChEBI" id="CHEBI:232372"/>
        <dbReference type="ChEBI" id="CHEBI:456215"/>
    </reaction>
</comment>
<evidence type="ECO:0000256" key="8">
    <source>
        <dbReference type="HAMAP-Rule" id="MF_00021"/>
    </source>
</evidence>
<keyword evidence="4 8" id="KW-0547">Nucleotide-binding</keyword>
<dbReference type="SMART" id="SM00981">
    <property type="entry name" value="THUMP"/>
    <property type="match status" value="1"/>
</dbReference>
<dbReference type="InterPro" id="IPR054173">
    <property type="entry name" value="ThiI_fer"/>
</dbReference>
<accession>A0AAV3TDT2</accession>
<keyword evidence="1 8" id="KW-0963">Cytoplasm</keyword>
<keyword evidence="7 8" id="KW-0784">Thiamine biosynthesis</keyword>
<keyword evidence="5 8" id="KW-0067">ATP-binding</keyword>
<dbReference type="EC" id="2.8.1.4" evidence="8"/>
<evidence type="ECO:0000256" key="3">
    <source>
        <dbReference type="ARBA" id="ARBA00022679"/>
    </source>
</evidence>
<dbReference type="InterPro" id="IPR014729">
    <property type="entry name" value="Rossmann-like_a/b/a_fold"/>
</dbReference>
<comment type="function">
    <text evidence="8">Catalyzes the ATP-dependent transfer of a sulfur to tRNA to produce 4-thiouridine in position 8 of tRNAs, which functions as a near-UV photosensor. Also catalyzes the transfer of sulfur to the sulfur carrier protein ThiS, forming ThiS-thiocarboxylate. This is a step in the synthesis of thiazole, in the thiamine biosynthesis pathway. The sulfur is donated as persulfide by IscS.</text>
</comment>
<evidence type="ECO:0000256" key="1">
    <source>
        <dbReference type="ARBA" id="ARBA00022490"/>
    </source>
</evidence>
<comment type="caution">
    <text evidence="10">The sequence shown here is derived from an EMBL/GenBank/DDBJ whole genome shotgun (WGS) entry which is preliminary data.</text>
</comment>
<dbReference type="PROSITE" id="PS51165">
    <property type="entry name" value="THUMP"/>
    <property type="match status" value="1"/>
</dbReference>
<name>A0AAV3TDT2_9EURY</name>
<dbReference type="InterPro" id="IPR050102">
    <property type="entry name" value="tRNA_sulfurtransferase_ThiI"/>
</dbReference>
<gene>
    <name evidence="8" type="primary">thiI</name>
    <name evidence="10" type="ORF">GCM10009020_29210</name>
</gene>
<dbReference type="GO" id="GO:0009228">
    <property type="term" value="P:thiamine biosynthetic process"/>
    <property type="evidence" value="ECO:0007669"/>
    <property type="project" value="UniProtKB-KW"/>
</dbReference>
<dbReference type="InterPro" id="IPR003720">
    <property type="entry name" value="tRNA_STrfase"/>
</dbReference>
<dbReference type="Gene3D" id="3.30.2130.30">
    <property type="match status" value="1"/>
</dbReference>
<dbReference type="GO" id="GO:0140741">
    <property type="term" value="F:tRNA-uracil-4 sulfurtransferase activity"/>
    <property type="evidence" value="ECO:0007669"/>
    <property type="project" value="UniProtKB-EC"/>
</dbReference>
<dbReference type="SUPFAM" id="SSF143437">
    <property type="entry name" value="THUMP domain-like"/>
    <property type="match status" value="1"/>
</dbReference>
<evidence type="ECO:0000313" key="10">
    <source>
        <dbReference type="EMBL" id="GAA0678956.1"/>
    </source>
</evidence>
<dbReference type="Pfam" id="PF02926">
    <property type="entry name" value="THUMP"/>
    <property type="match status" value="1"/>
</dbReference>
<dbReference type="HAMAP" id="MF_00021">
    <property type="entry name" value="ThiI"/>
    <property type="match status" value="1"/>
</dbReference>
<dbReference type="Proteomes" id="UP001500420">
    <property type="component" value="Unassembled WGS sequence"/>
</dbReference>